<dbReference type="OrthoDB" id="9809850at2"/>
<evidence type="ECO:0000313" key="1">
    <source>
        <dbReference type="EMBL" id="PAP76020.1"/>
    </source>
</evidence>
<dbReference type="AlphaFoldDB" id="A0A271IY08"/>
<gene>
    <name evidence="1" type="ORF">BSZ37_05970</name>
</gene>
<comment type="caution">
    <text evidence="1">The sequence shown here is derived from an EMBL/GenBank/DDBJ whole genome shotgun (WGS) entry which is preliminary data.</text>
</comment>
<evidence type="ECO:0000313" key="2">
    <source>
        <dbReference type="Proteomes" id="UP000216339"/>
    </source>
</evidence>
<accession>A0A271IY08</accession>
<name>A0A271IY08_9BACT</name>
<dbReference type="RefSeq" id="WP_095509663.1">
    <property type="nucleotide sequence ID" value="NZ_MQWD01000001.1"/>
</dbReference>
<evidence type="ECO:0008006" key="3">
    <source>
        <dbReference type="Google" id="ProtNLM"/>
    </source>
</evidence>
<sequence>MFDPASRYAGLETATLVTPDGEVRYVRRRFLPPPPPEAEVLAEHTVVAGDRLDVITARYLGDPLQFWRVCDAHPVLHPGELTDEVGERIRIALPRL</sequence>
<keyword evidence="2" id="KW-1185">Reference proteome</keyword>
<reference evidence="1 2" key="1">
    <citation type="submission" date="2016-11" db="EMBL/GenBank/DDBJ databases">
        <title>Study of marine rhodopsin-containing bacteria.</title>
        <authorList>
            <person name="Yoshizawa S."/>
            <person name="Kumagai Y."/>
            <person name="Kogure K."/>
        </authorList>
    </citation>
    <scope>NUCLEOTIDE SEQUENCE [LARGE SCALE GENOMIC DNA]</scope>
    <source>
        <strain evidence="1 2">SAORIC-28</strain>
    </source>
</reference>
<proteinExistence type="predicted"/>
<dbReference type="EMBL" id="MQWD01000001">
    <property type="protein sequence ID" value="PAP76020.1"/>
    <property type="molecule type" value="Genomic_DNA"/>
</dbReference>
<dbReference type="Proteomes" id="UP000216339">
    <property type="component" value="Unassembled WGS sequence"/>
</dbReference>
<protein>
    <recommendedName>
        <fullName evidence="3">LysM domain-containing protein</fullName>
    </recommendedName>
</protein>
<organism evidence="1 2">
    <name type="scientific">Rubrivirga marina</name>
    <dbReference type="NCBI Taxonomy" id="1196024"/>
    <lineage>
        <taxon>Bacteria</taxon>
        <taxon>Pseudomonadati</taxon>
        <taxon>Rhodothermota</taxon>
        <taxon>Rhodothermia</taxon>
        <taxon>Rhodothermales</taxon>
        <taxon>Rubricoccaceae</taxon>
        <taxon>Rubrivirga</taxon>
    </lineage>
</organism>